<sequence>MRKLQCGWHTMIMACATVSNEPGSHVQVRVGMSPGLRGHLGRKCDGRSGWQNPLVRPEELFLILRSCNLGRVNCGQRLRPRPSLRINPRNLPGHCPEELEDDFGDTRLALIRSFF</sequence>
<dbReference type="EMBL" id="JABRWO010000001">
    <property type="protein sequence ID" value="MBA2113461.1"/>
    <property type="molecule type" value="Genomic_DNA"/>
</dbReference>
<dbReference type="PROSITE" id="PS51257">
    <property type="entry name" value="PROKAR_LIPOPROTEIN"/>
    <property type="match status" value="1"/>
</dbReference>
<proteinExistence type="predicted"/>
<evidence type="ECO:0000313" key="2">
    <source>
        <dbReference type="Proteomes" id="UP000551616"/>
    </source>
</evidence>
<dbReference type="Proteomes" id="UP000551616">
    <property type="component" value="Unassembled WGS sequence"/>
</dbReference>
<keyword evidence="2" id="KW-1185">Reference proteome</keyword>
<name>A0A7V8V235_9BACT</name>
<organism evidence="1 2">
    <name type="scientific">Bremerella alba</name>
    <dbReference type="NCBI Taxonomy" id="980252"/>
    <lineage>
        <taxon>Bacteria</taxon>
        <taxon>Pseudomonadati</taxon>
        <taxon>Planctomycetota</taxon>
        <taxon>Planctomycetia</taxon>
        <taxon>Pirellulales</taxon>
        <taxon>Pirellulaceae</taxon>
        <taxon>Bremerella</taxon>
    </lineage>
</organism>
<protein>
    <submittedName>
        <fullName evidence="1">Uncharacterized protein</fullName>
    </submittedName>
</protein>
<evidence type="ECO:0000313" key="1">
    <source>
        <dbReference type="EMBL" id="MBA2113461.1"/>
    </source>
</evidence>
<gene>
    <name evidence="1" type="ORF">HOV93_06100</name>
</gene>
<comment type="caution">
    <text evidence="1">The sequence shown here is derived from an EMBL/GenBank/DDBJ whole genome shotgun (WGS) entry which is preliminary data.</text>
</comment>
<dbReference type="AlphaFoldDB" id="A0A7V8V235"/>
<reference evidence="1 2" key="1">
    <citation type="submission" date="2020-05" db="EMBL/GenBank/DDBJ databases">
        <title>Bremerella alba sp. nov., a novel planctomycete isolated from the surface of the macroalga Fucus spiralis.</title>
        <authorList>
            <person name="Godinho O."/>
            <person name="Botelho R."/>
            <person name="Albuquerque L."/>
            <person name="Wiegand S."/>
            <person name="Da Costa M.S."/>
            <person name="Lobo-Da-Cunha A."/>
            <person name="Jogler C."/>
            <person name="Lage O.M."/>
        </authorList>
    </citation>
    <scope>NUCLEOTIDE SEQUENCE [LARGE SCALE GENOMIC DNA]</scope>
    <source>
        <strain evidence="1 2">FF15</strain>
    </source>
</reference>
<accession>A0A7V8V235</accession>